<accession>A0A942I2V4</accession>
<comment type="subcellular location">
    <subcellularLocation>
        <location evidence="1 9">Cell inner membrane</location>
        <topology evidence="1 9">Multi-pass membrane protein</topology>
    </subcellularLocation>
</comment>
<keyword evidence="5 9" id="KW-0812">Transmembrane</keyword>
<dbReference type="GO" id="GO:0022857">
    <property type="term" value="F:transmembrane transporter activity"/>
    <property type="evidence" value="ECO:0007669"/>
    <property type="project" value="UniProtKB-UniRule"/>
</dbReference>
<sequence length="181" mass="19059">MAKNVSAAPAPRAGVATALERALGLLLIAVVAINIVNATGRYLLSYAFTGADEVMVFVMIYVVMGGAVLSLAQRKHININLLPSYARGRARHALYAIHDLVALGASLFAVYASWLFVARIARLGTTSMTLGIPMIIPHAAILLGFGAMAVVALFVLVRDIRALVADDPTIEEATAQAEMAG</sequence>
<dbReference type="GO" id="GO:0005886">
    <property type="term" value="C:plasma membrane"/>
    <property type="evidence" value="ECO:0007669"/>
    <property type="project" value="UniProtKB-SubCell"/>
</dbReference>
<comment type="similarity">
    <text evidence="8 9">Belongs to the TRAP transporter small permease family.</text>
</comment>
<evidence type="ECO:0000313" key="11">
    <source>
        <dbReference type="EMBL" id="MBS3649323.1"/>
    </source>
</evidence>
<keyword evidence="6 9" id="KW-1133">Transmembrane helix</keyword>
<evidence type="ECO:0000256" key="1">
    <source>
        <dbReference type="ARBA" id="ARBA00004429"/>
    </source>
</evidence>
<evidence type="ECO:0000259" key="10">
    <source>
        <dbReference type="Pfam" id="PF04290"/>
    </source>
</evidence>
<keyword evidence="2 9" id="KW-0813">Transport</keyword>
<proteinExistence type="inferred from homology"/>
<comment type="function">
    <text evidence="9">Part of the tripartite ATP-independent periplasmic (TRAP) transport system.</text>
</comment>
<feature type="transmembrane region" description="Helical" evidence="9">
    <location>
        <begin position="93"/>
        <end position="115"/>
    </location>
</feature>
<comment type="subunit">
    <text evidence="9">The complex comprises the extracytoplasmic solute receptor protein and the two transmembrane proteins.</text>
</comment>
<dbReference type="Pfam" id="PF04290">
    <property type="entry name" value="DctQ"/>
    <property type="match status" value="1"/>
</dbReference>
<dbReference type="RefSeq" id="WP_188254878.1">
    <property type="nucleotide sequence ID" value="NZ_JABVCF010000005.1"/>
</dbReference>
<evidence type="ECO:0000256" key="3">
    <source>
        <dbReference type="ARBA" id="ARBA00022475"/>
    </source>
</evidence>
<keyword evidence="3" id="KW-1003">Cell membrane</keyword>
<feature type="transmembrane region" description="Helical" evidence="9">
    <location>
        <begin position="135"/>
        <end position="157"/>
    </location>
</feature>
<evidence type="ECO:0000256" key="8">
    <source>
        <dbReference type="ARBA" id="ARBA00038436"/>
    </source>
</evidence>
<comment type="caution">
    <text evidence="9">Lacks conserved residue(s) required for the propagation of feature annotation.</text>
</comment>
<evidence type="ECO:0000256" key="4">
    <source>
        <dbReference type="ARBA" id="ARBA00022519"/>
    </source>
</evidence>
<name>A0A942I2V4_9HYPH</name>
<feature type="transmembrane region" description="Helical" evidence="9">
    <location>
        <begin position="54"/>
        <end position="72"/>
    </location>
</feature>
<evidence type="ECO:0000313" key="12">
    <source>
        <dbReference type="Proteomes" id="UP000680348"/>
    </source>
</evidence>
<comment type="caution">
    <text evidence="11">The sequence shown here is derived from an EMBL/GenBank/DDBJ whole genome shotgun (WGS) entry which is preliminary data.</text>
</comment>
<keyword evidence="12" id="KW-1185">Reference proteome</keyword>
<keyword evidence="7 9" id="KW-0472">Membrane</keyword>
<dbReference type="PANTHER" id="PTHR35011:SF10">
    <property type="entry name" value="TRAP TRANSPORTER SMALL PERMEASE PROTEIN"/>
    <property type="match status" value="1"/>
</dbReference>
<protein>
    <recommendedName>
        <fullName evidence="9">TRAP transporter small permease protein</fullName>
    </recommendedName>
</protein>
<evidence type="ECO:0000256" key="2">
    <source>
        <dbReference type="ARBA" id="ARBA00022448"/>
    </source>
</evidence>
<dbReference type="PANTHER" id="PTHR35011">
    <property type="entry name" value="2,3-DIKETO-L-GULONATE TRAP TRANSPORTER SMALL PERMEASE PROTEIN YIAM"/>
    <property type="match status" value="1"/>
</dbReference>
<reference evidence="11" key="1">
    <citation type="submission" date="2021-04" db="EMBL/GenBank/DDBJ databases">
        <title>Pseudaminobacter soli sp. nov., isolated from paddy soil contaminated by heavy metals.</title>
        <authorList>
            <person name="Zhang K."/>
        </authorList>
    </citation>
    <scope>NUCLEOTIDE SEQUENCE</scope>
    <source>
        <strain evidence="11">19-2017</strain>
    </source>
</reference>
<dbReference type="InterPro" id="IPR055348">
    <property type="entry name" value="DctQ"/>
</dbReference>
<dbReference type="EMBL" id="JAGWCR010000005">
    <property type="protein sequence ID" value="MBS3649323.1"/>
    <property type="molecule type" value="Genomic_DNA"/>
</dbReference>
<dbReference type="Proteomes" id="UP000680348">
    <property type="component" value="Unassembled WGS sequence"/>
</dbReference>
<dbReference type="AlphaFoldDB" id="A0A942I2V4"/>
<dbReference type="InterPro" id="IPR007387">
    <property type="entry name" value="TRAP_DctQ"/>
</dbReference>
<dbReference type="GO" id="GO:0015740">
    <property type="term" value="P:C4-dicarboxylate transport"/>
    <property type="evidence" value="ECO:0007669"/>
    <property type="project" value="TreeGrafter"/>
</dbReference>
<gene>
    <name evidence="11" type="ORF">KEU06_11945</name>
</gene>
<organism evidence="11 12">
    <name type="scientific">Pseudaminobacter soli</name>
    <name type="common">ex Zhang et al. 2022</name>
    <dbReference type="NCBI Taxonomy" id="2831468"/>
    <lineage>
        <taxon>Bacteria</taxon>
        <taxon>Pseudomonadati</taxon>
        <taxon>Pseudomonadota</taxon>
        <taxon>Alphaproteobacteria</taxon>
        <taxon>Hyphomicrobiales</taxon>
        <taxon>Phyllobacteriaceae</taxon>
        <taxon>Pseudaminobacter</taxon>
    </lineage>
</organism>
<evidence type="ECO:0000256" key="7">
    <source>
        <dbReference type="ARBA" id="ARBA00023136"/>
    </source>
</evidence>
<evidence type="ECO:0000256" key="5">
    <source>
        <dbReference type="ARBA" id="ARBA00022692"/>
    </source>
</evidence>
<feature type="domain" description="Tripartite ATP-independent periplasmic transporters DctQ component" evidence="10">
    <location>
        <begin position="31"/>
        <end position="161"/>
    </location>
</feature>
<evidence type="ECO:0000256" key="6">
    <source>
        <dbReference type="ARBA" id="ARBA00022989"/>
    </source>
</evidence>
<keyword evidence="4 9" id="KW-0997">Cell inner membrane</keyword>
<evidence type="ECO:0000256" key="9">
    <source>
        <dbReference type="RuleBase" id="RU369079"/>
    </source>
</evidence>